<dbReference type="Proteomes" id="UP000626697">
    <property type="component" value="Unassembled WGS sequence"/>
</dbReference>
<dbReference type="CDD" id="cd02976">
    <property type="entry name" value="NrdH"/>
    <property type="match status" value="1"/>
</dbReference>
<evidence type="ECO:0000259" key="1">
    <source>
        <dbReference type="Pfam" id="PF00462"/>
    </source>
</evidence>
<reference evidence="2 3" key="1">
    <citation type="submission" date="2020-08" db="EMBL/GenBank/DDBJ databases">
        <title>Genomic Encyclopedia of Type Strains, Phase IV (KMG-IV): sequencing the most valuable type-strain genomes for metagenomic binning, comparative biology and taxonomic classification.</title>
        <authorList>
            <person name="Goeker M."/>
        </authorList>
    </citation>
    <scope>NUCLEOTIDE SEQUENCE [LARGE SCALE GENOMIC DNA]</scope>
    <source>
        <strain evidence="2 3">DSM 105481</strain>
    </source>
</reference>
<feature type="domain" description="Glutaredoxin" evidence="1">
    <location>
        <begin position="4"/>
        <end position="63"/>
    </location>
</feature>
<dbReference type="InterPro" id="IPR002109">
    <property type="entry name" value="Glutaredoxin"/>
</dbReference>
<proteinExistence type="predicted"/>
<name>A0ABR6CL24_9BACI</name>
<keyword evidence="3" id="KW-1185">Reference proteome</keyword>
<dbReference type="PROSITE" id="PS51354">
    <property type="entry name" value="GLUTAREDOXIN_2"/>
    <property type="match status" value="1"/>
</dbReference>
<dbReference type="PANTHER" id="PTHR34386:SF1">
    <property type="entry name" value="GLUTAREDOXIN-LIKE PROTEIN NRDH"/>
    <property type="match status" value="1"/>
</dbReference>
<dbReference type="Gene3D" id="3.40.30.10">
    <property type="entry name" value="Glutaredoxin"/>
    <property type="match status" value="1"/>
</dbReference>
<organism evidence="2 3">
    <name type="scientific">Peribacillus huizhouensis</name>
    <dbReference type="NCBI Taxonomy" id="1501239"/>
    <lineage>
        <taxon>Bacteria</taxon>
        <taxon>Bacillati</taxon>
        <taxon>Bacillota</taxon>
        <taxon>Bacilli</taxon>
        <taxon>Bacillales</taxon>
        <taxon>Bacillaceae</taxon>
        <taxon>Peribacillus</taxon>
    </lineage>
</organism>
<evidence type="ECO:0000313" key="3">
    <source>
        <dbReference type="Proteomes" id="UP000626697"/>
    </source>
</evidence>
<dbReference type="InterPro" id="IPR036249">
    <property type="entry name" value="Thioredoxin-like_sf"/>
</dbReference>
<sequence>MNKVTLYTQPDCPPCKIVKMFFNEYHISYQEKDIKADSAAMKELTKKYGSFSTPTVIINGETIIGFEIEKMKRALSITD</sequence>
<accession>A0ABR6CL24</accession>
<dbReference type="SUPFAM" id="SSF52833">
    <property type="entry name" value="Thioredoxin-like"/>
    <property type="match status" value="1"/>
</dbReference>
<dbReference type="Pfam" id="PF00462">
    <property type="entry name" value="Glutaredoxin"/>
    <property type="match status" value="1"/>
</dbReference>
<dbReference type="RefSeq" id="WP_182501335.1">
    <property type="nucleotide sequence ID" value="NZ_JACJHX010000001.1"/>
</dbReference>
<dbReference type="EMBL" id="JACJHX010000001">
    <property type="protein sequence ID" value="MBA9025047.1"/>
    <property type="molecule type" value="Genomic_DNA"/>
</dbReference>
<evidence type="ECO:0000313" key="2">
    <source>
        <dbReference type="EMBL" id="MBA9025047.1"/>
    </source>
</evidence>
<dbReference type="InterPro" id="IPR051548">
    <property type="entry name" value="Grx-like_ET"/>
</dbReference>
<gene>
    <name evidence="2" type="ORF">HNP81_000329</name>
</gene>
<dbReference type="PANTHER" id="PTHR34386">
    <property type="entry name" value="GLUTAREDOXIN"/>
    <property type="match status" value="1"/>
</dbReference>
<comment type="caution">
    <text evidence="2">The sequence shown here is derived from an EMBL/GenBank/DDBJ whole genome shotgun (WGS) entry which is preliminary data.</text>
</comment>
<protein>
    <submittedName>
        <fullName evidence="2">Glutaredoxin-like YruB-family protein</fullName>
    </submittedName>
</protein>